<keyword evidence="3" id="KW-1185">Reference proteome</keyword>
<dbReference type="SUPFAM" id="SSF53041">
    <property type="entry name" value="Resolvase-like"/>
    <property type="match status" value="1"/>
</dbReference>
<gene>
    <name evidence="2" type="ORF">FCI23_55940</name>
</gene>
<evidence type="ECO:0000259" key="1">
    <source>
        <dbReference type="PROSITE" id="PS51736"/>
    </source>
</evidence>
<dbReference type="PROSITE" id="PS51736">
    <property type="entry name" value="RECOMBINASES_3"/>
    <property type="match status" value="1"/>
</dbReference>
<dbReference type="InterPro" id="IPR050639">
    <property type="entry name" value="SSR_resolvase"/>
</dbReference>
<accession>A0A4U0R546</accession>
<dbReference type="CDD" id="cd00338">
    <property type="entry name" value="Ser_Recombinase"/>
    <property type="match status" value="1"/>
</dbReference>
<evidence type="ECO:0000313" key="2">
    <source>
        <dbReference type="EMBL" id="TJZ89965.1"/>
    </source>
</evidence>
<sequence length="146" mass="15955">MSGQQKITSAHRSRLALIYVRQSTLLQTRENTESTTRQYGLADRARELGWPEGGISVIDTDLGVSGRFSGLRAGFQQLVARVCLGEVGAVFGLEVSRLARSSAEFGRLLEFARLTDTLLIDADGVYDLADFNDRLVLGLKSTMSEA</sequence>
<dbReference type="Pfam" id="PF00239">
    <property type="entry name" value="Resolvase"/>
    <property type="match status" value="1"/>
</dbReference>
<dbReference type="SMART" id="SM00857">
    <property type="entry name" value="Resolvase"/>
    <property type="match status" value="1"/>
</dbReference>
<feature type="domain" description="Resolvase/invertase-type recombinase catalytic" evidence="1">
    <location>
        <begin position="15"/>
        <end position="146"/>
    </location>
</feature>
<dbReference type="PANTHER" id="PTHR30461:SF23">
    <property type="entry name" value="DNA RECOMBINASE-RELATED"/>
    <property type="match status" value="1"/>
</dbReference>
<dbReference type="GO" id="GO:0003677">
    <property type="term" value="F:DNA binding"/>
    <property type="evidence" value="ECO:0007669"/>
    <property type="project" value="InterPro"/>
</dbReference>
<dbReference type="RefSeq" id="WP_136731800.1">
    <property type="nucleotide sequence ID" value="NZ_SUMC01000372.1"/>
</dbReference>
<dbReference type="Gene3D" id="3.40.50.1390">
    <property type="entry name" value="Resolvase, N-terminal catalytic domain"/>
    <property type="match status" value="1"/>
</dbReference>
<dbReference type="PANTHER" id="PTHR30461">
    <property type="entry name" value="DNA-INVERTASE FROM LAMBDOID PROPHAGE"/>
    <property type="match status" value="1"/>
</dbReference>
<dbReference type="AlphaFoldDB" id="A0A4U0R546"/>
<evidence type="ECO:0000313" key="3">
    <source>
        <dbReference type="Proteomes" id="UP000305778"/>
    </source>
</evidence>
<dbReference type="InterPro" id="IPR006119">
    <property type="entry name" value="Resolv_N"/>
</dbReference>
<dbReference type="InterPro" id="IPR036162">
    <property type="entry name" value="Resolvase-like_N_sf"/>
</dbReference>
<feature type="non-terminal residue" evidence="2">
    <location>
        <position position="146"/>
    </location>
</feature>
<organism evidence="2 3">
    <name type="scientific">Actinacidiphila oryziradicis</name>
    <dbReference type="NCBI Taxonomy" id="2571141"/>
    <lineage>
        <taxon>Bacteria</taxon>
        <taxon>Bacillati</taxon>
        <taxon>Actinomycetota</taxon>
        <taxon>Actinomycetes</taxon>
        <taxon>Kitasatosporales</taxon>
        <taxon>Streptomycetaceae</taxon>
        <taxon>Actinacidiphila</taxon>
    </lineage>
</organism>
<dbReference type="GO" id="GO:0000150">
    <property type="term" value="F:DNA strand exchange activity"/>
    <property type="evidence" value="ECO:0007669"/>
    <property type="project" value="InterPro"/>
</dbReference>
<dbReference type="OrthoDB" id="8782062at2"/>
<dbReference type="EMBL" id="SUMC01000372">
    <property type="protein sequence ID" value="TJZ89965.1"/>
    <property type="molecule type" value="Genomic_DNA"/>
</dbReference>
<protein>
    <submittedName>
        <fullName evidence="2">Recombinase family protein</fullName>
    </submittedName>
</protein>
<comment type="caution">
    <text evidence="2">The sequence shown here is derived from an EMBL/GenBank/DDBJ whole genome shotgun (WGS) entry which is preliminary data.</text>
</comment>
<proteinExistence type="predicted"/>
<name>A0A4U0R546_9ACTN</name>
<reference evidence="2 3" key="1">
    <citation type="submission" date="2019-04" db="EMBL/GenBank/DDBJ databases">
        <title>Streptomyces oryziradicis sp. nov., a novel actinomycete isolated from rhizosphere soil of rice (Oryza sativa L.).</title>
        <authorList>
            <person name="Li C."/>
        </authorList>
    </citation>
    <scope>NUCLEOTIDE SEQUENCE [LARGE SCALE GENOMIC DNA]</scope>
    <source>
        <strain evidence="2 3">NEAU-C40</strain>
    </source>
</reference>
<dbReference type="Proteomes" id="UP000305778">
    <property type="component" value="Unassembled WGS sequence"/>
</dbReference>